<gene>
    <name evidence="11" type="ORF">M0L44_05225</name>
</gene>
<evidence type="ECO:0000256" key="6">
    <source>
        <dbReference type="ARBA" id="ARBA00023186"/>
    </source>
</evidence>
<evidence type="ECO:0000256" key="9">
    <source>
        <dbReference type="PROSITE-ProRule" id="PRU00277"/>
    </source>
</evidence>
<evidence type="ECO:0000256" key="8">
    <source>
        <dbReference type="ARBA" id="ARBA00037071"/>
    </source>
</evidence>
<organism evidence="11 12">
    <name type="scientific">Ideonella oryzae</name>
    <dbReference type="NCBI Taxonomy" id="2937441"/>
    <lineage>
        <taxon>Bacteria</taxon>
        <taxon>Pseudomonadati</taxon>
        <taxon>Pseudomonadota</taxon>
        <taxon>Betaproteobacteria</taxon>
        <taxon>Burkholderiales</taxon>
        <taxon>Sphaerotilaceae</taxon>
        <taxon>Ideonella</taxon>
    </lineage>
</organism>
<keyword evidence="12" id="KW-1185">Reference proteome</keyword>
<dbReference type="InterPro" id="IPR046357">
    <property type="entry name" value="PPIase_dom_sf"/>
</dbReference>
<dbReference type="Gene3D" id="3.10.50.40">
    <property type="match status" value="1"/>
</dbReference>
<comment type="similarity">
    <text evidence="3">Belongs to the FKBP-type PPIase family.</text>
</comment>
<evidence type="ECO:0000313" key="12">
    <source>
        <dbReference type="Proteomes" id="UP001204851"/>
    </source>
</evidence>
<keyword evidence="5 9" id="KW-0697">Rotamase</keyword>
<dbReference type="PANTHER" id="PTHR47861:SF3">
    <property type="entry name" value="FKBP-TYPE PEPTIDYL-PROLYL CIS-TRANS ISOMERASE SLYD"/>
    <property type="match status" value="1"/>
</dbReference>
<evidence type="ECO:0000256" key="1">
    <source>
        <dbReference type="ARBA" id="ARBA00000971"/>
    </source>
</evidence>
<dbReference type="PROSITE" id="PS50059">
    <property type="entry name" value="FKBP_PPIASE"/>
    <property type="match status" value="1"/>
</dbReference>
<dbReference type="PANTHER" id="PTHR47861">
    <property type="entry name" value="FKBP-TYPE PEPTIDYL-PROLYL CIS-TRANS ISOMERASE SLYD"/>
    <property type="match status" value="1"/>
</dbReference>
<comment type="catalytic activity">
    <reaction evidence="1 9">
        <text>[protein]-peptidylproline (omega=180) = [protein]-peptidylproline (omega=0)</text>
        <dbReference type="Rhea" id="RHEA:16237"/>
        <dbReference type="Rhea" id="RHEA-COMP:10747"/>
        <dbReference type="Rhea" id="RHEA-COMP:10748"/>
        <dbReference type="ChEBI" id="CHEBI:83833"/>
        <dbReference type="ChEBI" id="CHEBI:83834"/>
        <dbReference type="EC" id="5.2.1.8"/>
    </reaction>
</comment>
<accession>A0ABT1BIT1</accession>
<feature type="domain" description="PPIase FKBP-type" evidence="10">
    <location>
        <begin position="4"/>
        <end position="83"/>
    </location>
</feature>
<evidence type="ECO:0000313" key="11">
    <source>
        <dbReference type="EMBL" id="MCO5976127.1"/>
    </source>
</evidence>
<evidence type="ECO:0000256" key="5">
    <source>
        <dbReference type="ARBA" id="ARBA00023110"/>
    </source>
</evidence>
<keyword evidence="4" id="KW-0963">Cytoplasm</keyword>
<sequence length="173" mass="18573">MDITSPCVVTLTWRLSDGQGQLIDELNEPVEFFYGGDDLLPKVEEALAGQAVGFEAELHLEPEHAFGDYDADLLCYEARALFPEGVEPGMRFEGLPEGAVTPDMPEDLIYTVTEVYPEHVVLDANHPLAGIALRIALKVLDVRAASTEEIGAASVGESPFAVVSGSPPGEPLH</sequence>
<dbReference type="EC" id="5.2.1.8" evidence="9"/>
<dbReference type="GO" id="GO:0003755">
    <property type="term" value="F:peptidyl-prolyl cis-trans isomerase activity"/>
    <property type="evidence" value="ECO:0007669"/>
    <property type="project" value="UniProtKB-EC"/>
</dbReference>
<dbReference type="InterPro" id="IPR001179">
    <property type="entry name" value="PPIase_FKBP_dom"/>
</dbReference>
<comment type="subcellular location">
    <subcellularLocation>
        <location evidence="2">Cytoplasm</location>
    </subcellularLocation>
</comment>
<dbReference type="RefSeq" id="WP_252768610.1">
    <property type="nucleotide sequence ID" value="NZ_JAMXMC010000003.1"/>
</dbReference>
<reference evidence="11 12" key="1">
    <citation type="submission" date="2022-06" db="EMBL/GenBank/DDBJ databases">
        <title>Ideonella sp. NS12-5 Genome sequencing and assembly.</title>
        <authorList>
            <person name="Jung Y."/>
        </authorList>
    </citation>
    <scope>NUCLEOTIDE SEQUENCE [LARGE SCALE GENOMIC DNA]</scope>
    <source>
        <strain evidence="11 12">NS12-5</strain>
    </source>
</reference>
<dbReference type="Proteomes" id="UP001204851">
    <property type="component" value="Unassembled WGS sequence"/>
</dbReference>
<evidence type="ECO:0000256" key="2">
    <source>
        <dbReference type="ARBA" id="ARBA00004496"/>
    </source>
</evidence>
<evidence type="ECO:0000259" key="10">
    <source>
        <dbReference type="PROSITE" id="PS50059"/>
    </source>
</evidence>
<evidence type="ECO:0000256" key="4">
    <source>
        <dbReference type="ARBA" id="ARBA00022490"/>
    </source>
</evidence>
<dbReference type="SUPFAM" id="SSF54534">
    <property type="entry name" value="FKBP-like"/>
    <property type="match status" value="1"/>
</dbReference>
<comment type="function">
    <text evidence="8">Also involved in hydrogenase metallocenter assembly, probably by participating in the nickel insertion step. This function in hydrogenase biosynthesis requires chaperone activity and the presence of the metal-binding domain, but not PPIase activity.</text>
</comment>
<keyword evidence="6" id="KW-0143">Chaperone</keyword>
<keyword evidence="7 9" id="KW-0413">Isomerase</keyword>
<dbReference type="EMBL" id="JAMXMC010000003">
    <property type="protein sequence ID" value="MCO5976127.1"/>
    <property type="molecule type" value="Genomic_DNA"/>
</dbReference>
<name>A0ABT1BIT1_9BURK</name>
<protein>
    <recommendedName>
        <fullName evidence="9">peptidylprolyl isomerase</fullName>
        <ecNumber evidence="9">5.2.1.8</ecNumber>
    </recommendedName>
</protein>
<evidence type="ECO:0000256" key="7">
    <source>
        <dbReference type="ARBA" id="ARBA00023235"/>
    </source>
</evidence>
<comment type="caution">
    <text evidence="11">The sequence shown here is derived from an EMBL/GenBank/DDBJ whole genome shotgun (WGS) entry which is preliminary data.</text>
</comment>
<proteinExistence type="inferred from homology"/>
<evidence type="ECO:0000256" key="3">
    <source>
        <dbReference type="ARBA" id="ARBA00006577"/>
    </source>
</evidence>